<name>A0A839QFL3_9MICC</name>
<dbReference type="EMBL" id="JACHVS010000001">
    <property type="protein sequence ID" value="MBB2994447.1"/>
    <property type="molecule type" value="Genomic_DNA"/>
</dbReference>
<feature type="domain" description="Sulfatase N-terminal" evidence="3">
    <location>
        <begin position="11"/>
        <end position="111"/>
    </location>
</feature>
<dbReference type="GO" id="GO:0005737">
    <property type="term" value="C:cytoplasm"/>
    <property type="evidence" value="ECO:0007669"/>
    <property type="project" value="TreeGrafter"/>
</dbReference>
<evidence type="ECO:0000313" key="4">
    <source>
        <dbReference type="EMBL" id="MBB2994447.1"/>
    </source>
</evidence>
<keyword evidence="1" id="KW-0479">Metal-binding</keyword>
<evidence type="ECO:0000259" key="3">
    <source>
        <dbReference type="Pfam" id="PF00884"/>
    </source>
</evidence>
<feature type="domain" description="Sulfatase N-terminal" evidence="3">
    <location>
        <begin position="240"/>
        <end position="418"/>
    </location>
</feature>
<gene>
    <name evidence="4" type="ORF">E9229_000638</name>
</gene>
<organism evidence="4 5">
    <name type="scientific">Paeniglutamicibacter cryotolerans</name>
    <dbReference type="NCBI Taxonomy" id="670079"/>
    <lineage>
        <taxon>Bacteria</taxon>
        <taxon>Bacillati</taxon>
        <taxon>Actinomycetota</taxon>
        <taxon>Actinomycetes</taxon>
        <taxon>Micrococcales</taxon>
        <taxon>Micrococcaceae</taxon>
        <taxon>Paeniglutamicibacter</taxon>
    </lineage>
</organism>
<dbReference type="Gene3D" id="3.40.720.10">
    <property type="entry name" value="Alkaline Phosphatase, subunit A"/>
    <property type="match status" value="1"/>
</dbReference>
<dbReference type="AlphaFoldDB" id="A0A839QFL3"/>
<comment type="caution">
    <text evidence="4">The sequence shown here is derived from an EMBL/GenBank/DDBJ whole genome shotgun (WGS) entry which is preliminary data.</text>
</comment>
<dbReference type="InterPro" id="IPR017850">
    <property type="entry name" value="Alkaline_phosphatase_core_sf"/>
</dbReference>
<keyword evidence="5" id="KW-1185">Reference proteome</keyword>
<dbReference type="PANTHER" id="PTHR45953">
    <property type="entry name" value="IDURONATE 2-SULFATASE"/>
    <property type="match status" value="1"/>
</dbReference>
<dbReference type="PANTHER" id="PTHR45953:SF1">
    <property type="entry name" value="IDURONATE 2-SULFATASE"/>
    <property type="match status" value="1"/>
</dbReference>
<sequence length="534" mass="58543">MLREPGAAKRPNVIVFIADQLRADHLGFAGNNQVRTPNIDALAAESVIFTEATVANPTCMPNRASLLTGRWPSAHGTRCNGIALDPDASTFVRQLASDGYNTAAVGKLHHQNMGWDFEPEQREQIEQTQPLLLESGARDSAHRDRDAGWDQWENRARHDASLVEMPADYYGYQEVDLVIGHGDAPGGHYVHWARERGVDPRALGGVEQALDRAASWEQVYTSAIPAEAHPTRFIGERAEARVRAAAAQDDPFFLFVSFPDPHHPFAPPVDYSRLYDPEALELPIGFEQDHAASPAHIREMIDARGIPNSDPTMSFAVNEEQYRAAAAAQYGLITFMDEQIGNVLSALRETGQYQDTIIVFTSDHGDLFGDHGLMLKHFVHYRAVTRVPLTIRVPGLVPGLNGSLVSSADVAPTLLGLTATPAFRGIQGMSLQPLLTGEKTRLREAVLVEEEQPFSLSGLPAPVRMRTVITEEGRMTIYFGTDELEVYDHRSDPHELVNVAFDPTASGLRHRLESAMLQSMAGVLDDGIAPTAAA</sequence>
<evidence type="ECO:0000256" key="2">
    <source>
        <dbReference type="ARBA" id="ARBA00022801"/>
    </source>
</evidence>
<dbReference type="Proteomes" id="UP000523000">
    <property type="component" value="Unassembled WGS sequence"/>
</dbReference>
<accession>A0A839QFL3</accession>
<dbReference type="InterPro" id="IPR000917">
    <property type="entry name" value="Sulfatase_N"/>
</dbReference>
<evidence type="ECO:0000256" key="1">
    <source>
        <dbReference type="ARBA" id="ARBA00022723"/>
    </source>
</evidence>
<dbReference type="Pfam" id="PF00884">
    <property type="entry name" value="Sulfatase"/>
    <property type="match status" value="2"/>
</dbReference>
<protein>
    <submittedName>
        <fullName evidence="4">Arylsulfatase A-like enzyme</fullName>
    </submittedName>
</protein>
<dbReference type="RefSeq" id="WP_183509817.1">
    <property type="nucleotide sequence ID" value="NZ_BAABGK010000025.1"/>
</dbReference>
<reference evidence="4 5" key="1">
    <citation type="submission" date="2020-08" db="EMBL/GenBank/DDBJ databases">
        <title>Sequencing the genomes of 1000 actinobacteria strains.</title>
        <authorList>
            <person name="Klenk H.-P."/>
        </authorList>
    </citation>
    <scope>NUCLEOTIDE SEQUENCE [LARGE SCALE GENOMIC DNA]</scope>
    <source>
        <strain evidence="4 5">DSM 22826</strain>
    </source>
</reference>
<dbReference type="GO" id="GO:0046872">
    <property type="term" value="F:metal ion binding"/>
    <property type="evidence" value="ECO:0007669"/>
    <property type="project" value="UniProtKB-KW"/>
</dbReference>
<dbReference type="SUPFAM" id="SSF53649">
    <property type="entry name" value="Alkaline phosphatase-like"/>
    <property type="match status" value="1"/>
</dbReference>
<dbReference type="GO" id="GO:0008484">
    <property type="term" value="F:sulfuric ester hydrolase activity"/>
    <property type="evidence" value="ECO:0007669"/>
    <property type="project" value="TreeGrafter"/>
</dbReference>
<keyword evidence="2" id="KW-0378">Hydrolase</keyword>
<evidence type="ECO:0000313" key="5">
    <source>
        <dbReference type="Proteomes" id="UP000523000"/>
    </source>
</evidence>
<proteinExistence type="predicted"/>